<dbReference type="PANTHER" id="PTHR22911:SF137">
    <property type="entry name" value="SOLUTE CARRIER FAMILY 35 MEMBER G2-RELATED"/>
    <property type="match status" value="1"/>
</dbReference>
<feature type="transmembrane region" description="Helical" evidence="8">
    <location>
        <begin position="100"/>
        <end position="119"/>
    </location>
</feature>
<evidence type="ECO:0000256" key="7">
    <source>
        <dbReference type="ARBA" id="ARBA00023136"/>
    </source>
</evidence>
<dbReference type="SUPFAM" id="SSF103481">
    <property type="entry name" value="Multidrug resistance efflux transporter EmrE"/>
    <property type="match status" value="2"/>
</dbReference>
<feature type="transmembrane region" description="Helical" evidence="8">
    <location>
        <begin position="177"/>
        <end position="195"/>
    </location>
</feature>
<proteinExistence type="inferred from homology"/>
<feature type="transmembrane region" description="Helical" evidence="8">
    <location>
        <begin position="264"/>
        <end position="283"/>
    </location>
</feature>
<dbReference type="STRING" id="254406.SAMN04488042_10437"/>
<keyword evidence="5 8" id="KW-0812">Transmembrane</keyword>
<dbReference type="RefSeq" id="WP_093094176.1">
    <property type="nucleotide sequence ID" value="NZ_FOTQ01000004.1"/>
</dbReference>
<comment type="similarity">
    <text evidence="2">Belongs to the EamA transporter family.</text>
</comment>
<feature type="domain" description="EamA" evidence="9">
    <location>
        <begin position="7"/>
        <end position="142"/>
    </location>
</feature>
<protein>
    <submittedName>
        <fullName evidence="10">Chloramphenicol-sensitive protein RarD</fullName>
    </submittedName>
</protein>
<dbReference type="EMBL" id="FOTQ01000004">
    <property type="protein sequence ID" value="SFM11651.1"/>
    <property type="molecule type" value="Genomic_DNA"/>
</dbReference>
<evidence type="ECO:0000259" key="9">
    <source>
        <dbReference type="Pfam" id="PF00892"/>
    </source>
</evidence>
<dbReference type="InterPro" id="IPR037185">
    <property type="entry name" value="EmrE-like"/>
</dbReference>
<accession>A0A1I4N813</accession>
<name>A0A1I4N813_9RHOB</name>
<dbReference type="AlphaFoldDB" id="A0A1I4N813"/>
<evidence type="ECO:0000256" key="2">
    <source>
        <dbReference type="ARBA" id="ARBA00007362"/>
    </source>
</evidence>
<sequence length="304" mass="32732">MNERKRALLAMILACVIWGLSPLYYKLLAHIAPIEVLAHRTIWSATLFAGLLMVQGRQRELAHVGRPLKQGAAVLIAALLISTNWFVFISAVGSDQATEASMGYFLFPLVSVLLGRVVLGERQSTAQWLAVGLAGLAVLVLTVGLGVAPWIALILSGTFGLYGLLKKRLPLGPVVSVTAEVLLLCPIAILVLWHFHSSGGGVFGQSLQDSVLLVFSGALTATPLILFSRAARQLPLSTVGLMQYLNPTLQFLCAVVIFAEPFSLWHMIAFPMIWAALALYSLSSWRQEKVASRTSVAPATSSTT</sequence>
<evidence type="ECO:0000256" key="5">
    <source>
        <dbReference type="ARBA" id="ARBA00022692"/>
    </source>
</evidence>
<dbReference type="PANTHER" id="PTHR22911">
    <property type="entry name" value="ACYL-MALONYL CONDENSING ENZYME-RELATED"/>
    <property type="match status" value="1"/>
</dbReference>
<feature type="transmembrane region" description="Helical" evidence="8">
    <location>
        <begin position="207"/>
        <end position="227"/>
    </location>
</feature>
<organism evidence="10 11">
    <name type="scientific">Shimia aestuarii</name>
    <dbReference type="NCBI Taxonomy" id="254406"/>
    <lineage>
        <taxon>Bacteria</taxon>
        <taxon>Pseudomonadati</taxon>
        <taxon>Pseudomonadota</taxon>
        <taxon>Alphaproteobacteria</taxon>
        <taxon>Rhodobacterales</taxon>
        <taxon>Roseobacteraceae</taxon>
    </lineage>
</organism>
<reference evidence="10 11" key="1">
    <citation type="submission" date="2016-10" db="EMBL/GenBank/DDBJ databases">
        <authorList>
            <person name="de Groot N.N."/>
        </authorList>
    </citation>
    <scope>NUCLEOTIDE SEQUENCE [LARGE SCALE GENOMIC DNA]</scope>
    <source>
        <strain evidence="10 11">DSM 15283</strain>
    </source>
</reference>
<evidence type="ECO:0000256" key="8">
    <source>
        <dbReference type="SAM" id="Phobius"/>
    </source>
</evidence>
<gene>
    <name evidence="10" type="ORF">SAMN04488042_10437</name>
</gene>
<keyword evidence="4" id="KW-1003">Cell membrane</keyword>
<dbReference type="GO" id="GO:0005886">
    <property type="term" value="C:plasma membrane"/>
    <property type="evidence" value="ECO:0007669"/>
    <property type="project" value="UniProtKB-SubCell"/>
</dbReference>
<dbReference type="OrthoDB" id="369870at2"/>
<evidence type="ECO:0000313" key="10">
    <source>
        <dbReference type="EMBL" id="SFM11651.1"/>
    </source>
</evidence>
<keyword evidence="6 8" id="KW-1133">Transmembrane helix</keyword>
<feature type="transmembrane region" description="Helical" evidence="8">
    <location>
        <begin position="239"/>
        <end position="258"/>
    </location>
</feature>
<dbReference type="InterPro" id="IPR000620">
    <property type="entry name" value="EamA_dom"/>
</dbReference>
<evidence type="ECO:0000256" key="3">
    <source>
        <dbReference type="ARBA" id="ARBA00022448"/>
    </source>
</evidence>
<keyword evidence="11" id="KW-1185">Reference proteome</keyword>
<keyword evidence="3" id="KW-0813">Transport</keyword>
<dbReference type="Pfam" id="PF00892">
    <property type="entry name" value="EamA"/>
    <property type="match status" value="1"/>
</dbReference>
<feature type="transmembrane region" description="Helical" evidence="8">
    <location>
        <begin position="7"/>
        <end position="25"/>
    </location>
</feature>
<evidence type="ECO:0000256" key="1">
    <source>
        <dbReference type="ARBA" id="ARBA00004651"/>
    </source>
</evidence>
<evidence type="ECO:0000313" key="11">
    <source>
        <dbReference type="Proteomes" id="UP000199144"/>
    </source>
</evidence>
<dbReference type="InterPro" id="IPR004626">
    <property type="entry name" value="RarD"/>
</dbReference>
<comment type="subcellular location">
    <subcellularLocation>
        <location evidence="1">Cell membrane</location>
        <topology evidence="1">Multi-pass membrane protein</topology>
    </subcellularLocation>
</comment>
<feature type="transmembrane region" description="Helical" evidence="8">
    <location>
        <begin position="74"/>
        <end position="94"/>
    </location>
</feature>
<evidence type="ECO:0000256" key="4">
    <source>
        <dbReference type="ARBA" id="ARBA00022475"/>
    </source>
</evidence>
<dbReference type="NCBIfam" id="TIGR00688">
    <property type="entry name" value="rarD"/>
    <property type="match status" value="1"/>
</dbReference>
<evidence type="ECO:0000256" key="6">
    <source>
        <dbReference type="ARBA" id="ARBA00022989"/>
    </source>
</evidence>
<dbReference type="Proteomes" id="UP000199144">
    <property type="component" value="Unassembled WGS sequence"/>
</dbReference>
<keyword evidence="7 8" id="KW-0472">Membrane</keyword>